<name>A0A9D1MYV9_9CLOT</name>
<comment type="caution">
    <text evidence="1">The sequence shown here is derived from an EMBL/GenBank/DDBJ whole genome shotgun (WGS) entry which is preliminary data.</text>
</comment>
<accession>A0A9D1MYV9</accession>
<sequence length="250" mass="27720">MGLAASQARLLLLTARKSDLEYRAQQITNAEMILAMQTETVAREYSIKISNQTIKYIDANSQDQTTTDLSASALLGIAGGAYKLQLKAGVDENGNPVWNEWTPKYEQKETGNWIDGNGNVIDQDAYDVLSEADKAKCTKEMKDTSNISNDKTGPEILEGINNGSMRIVDANGEAISLSSTTGFTQTYYTDDDARAEAEYNTKTASIQVKEKRLQNDLQQVETQQKACDTEIDSVKKVMEKNIERTFKVFS</sequence>
<evidence type="ECO:0000313" key="1">
    <source>
        <dbReference type="EMBL" id="HIU91606.1"/>
    </source>
</evidence>
<dbReference type="EMBL" id="DVOD01000007">
    <property type="protein sequence ID" value="HIU91606.1"/>
    <property type="molecule type" value="Genomic_DNA"/>
</dbReference>
<proteinExistence type="predicted"/>
<reference evidence="1" key="1">
    <citation type="submission" date="2020-10" db="EMBL/GenBank/DDBJ databases">
        <authorList>
            <person name="Gilroy R."/>
        </authorList>
    </citation>
    <scope>NUCLEOTIDE SEQUENCE</scope>
    <source>
        <strain evidence="1">CHK154-7741</strain>
    </source>
</reference>
<dbReference type="AlphaFoldDB" id="A0A9D1MYV9"/>
<protein>
    <submittedName>
        <fullName evidence="1">Uncharacterized protein</fullName>
    </submittedName>
</protein>
<gene>
    <name evidence="1" type="ORF">IAD26_00580</name>
</gene>
<reference evidence="1" key="2">
    <citation type="journal article" date="2021" name="PeerJ">
        <title>Extensive microbial diversity within the chicken gut microbiome revealed by metagenomics and culture.</title>
        <authorList>
            <person name="Gilroy R."/>
            <person name="Ravi A."/>
            <person name="Getino M."/>
            <person name="Pursley I."/>
            <person name="Horton D.L."/>
            <person name="Alikhan N.F."/>
            <person name="Baker D."/>
            <person name="Gharbi K."/>
            <person name="Hall N."/>
            <person name="Watson M."/>
            <person name="Adriaenssens E.M."/>
            <person name="Foster-Nyarko E."/>
            <person name="Jarju S."/>
            <person name="Secka A."/>
            <person name="Antonio M."/>
            <person name="Oren A."/>
            <person name="Chaudhuri R.R."/>
            <person name="La Ragione R."/>
            <person name="Hildebrand F."/>
            <person name="Pallen M.J."/>
        </authorList>
    </citation>
    <scope>NUCLEOTIDE SEQUENCE</scope>
    <source>
        <strain evidence="1">CHK154-7741</strain>
    </source>
</reference>
<organism evidence="1 2">
    <name type="scientific">Candidatus Limenecus avicola</name>
    <dbReference type="NCBI Taxonomy" id="2840847"/>
    <lineage>
        <taxon>Bacteria</taxon>
        <taxon>Bacillati</taxon>
        <taxon>Bacillota</taxon>
        <taxon>Clostridia</taxon>
        <taxon>Eubacteriales</taxon>
        <taxon>Clostridiaceae</taxon>
        <taxon>Clostridiaceae incertae sedis</taxon>
        <taxon>Candidatus Limenecus</taxon>
    </lineage>
</organism>
<evidence type="ECO:0000313" key="2">
    <source>
        <dbReference type="Proteomes" id="UP000886748"/>
    </source>
</evidence>
<dbReference type="Proteomes" id="UP000886748">
    <property type="component" value="Unassembled WGS sequence"/>
</dbReference>